<name>A0AAE7BCL5_9BACT</name>
<keyword evidence="1" id="KW-0808">Transferase</keyword>
<dbReference type="Gene3D" id="3.30.565.10">
    <property type="entry name" value="Histidine kinase-like ATPase, C-terminal domain"/>
    <property type="match status" value="1"/>
</dbReference>
<evidence type="ECO:0000313" key="2">
    <source>
        <dbReference type="Proteomes" id="UP000503482"/>
    </source>
</evidence>
<reference evidence="1 2" key="1">
    <citation type="submission" date="2020-05" db="EMBL/GenBank/DDBJ databases">
        <title>Complete genome sequencing of Campylobacter and Arcobacter type strains.</title>
        <authorList>
            <person name="Miller W.G."/>
            <person name="Yee E."/>
        </authorList>
    </citation>
    <scope>NUCLEOTIDE SEQUENCE [LARGE SCALE GENOMIC DNA]</scope>
    <source>
        <strain evidence="1 2">LMG 26156</strain>
    </source>
</reference>
<dbReference type="EMBL" id="CP053840">
    <property type="protein sequence ID" value="QKF67812.1"/>
    <property type="molecule type" value="Genomic_DNA"/>
</dbReference>
<gene>
    <name evidence="1" type="ORF">AVENP_2284</name>
</gene>
<keyword evidence="1" id="KW-0418">Kinase</keyword>
<accession>A0AAE7BCL5</accession>
<dbReference type="RefSeq" id="WP_128359032.1">
    <property type="nucleotide sequence ID" value="NZ_CP053840.1"/>
</dbReference>
<organism evidence="1 2">
    <name type="scientific">Arcobacter venerupis</name>
    <dbReference type="NCBI Taxonomy" id="1054033"/>
    <lineage>
        <taxon>Bacteria</taxon>
        <taxon>Pseudomonadati</taxon>
        <taxon>Campylobacterota</taxon>
        <taxon>Epsilonproteobacteria</taxon>
        <taxon>Campylobacterales</taxon>
        <taxon>Arcobacteraceae</taxon>
        <taxon>Arcobacter</taxon>
    </lineage>
</organism>
<dbReference type="GO" id="GO:0016301">
    <property type="term" value="F:kinase activity"/>
    <property type="evidence" value="ECO:0007669"/>
    <property type="project" value="UniProtKB-KW"/>
</dbReference>
<dbReference type="AlphaFoldDB" id="A0AAE7BCL5"/>
<dbReference type="Proteomes" id="UP000503482">
    <property type="component" value="Chromosome"/>
</dbReference>
<keyword evidence="2" id="KW-1185">Reference proteome</keyword>
<dbReference type="Pfam" id="PF13589">
    <property type="entry name" value="HATPase_c_3"/>
    <property type="match status" value="1"/>
</dbReference>
<dbReference type="InterPro" id="IPR036890">
    <property type="entry name" value="HATPase_C_sf"/>
</dbReference>
<sequence>MGIFDTKVTFKTIKNDIKKSDSAIREAVANAIDAKCKNIYIYIYPEQDKGYLLTHNYFCLDIADDGEGIPTDPNEFENVFCQYRVSTKQEKTNYGRRGKGRYTYLTLTKSPDNVAIFTKKNQQINKISFQCKDREKIKIFNESTTEKIITKIKQPYTTLIQFKDLSREQLTIDEENIENYIDDIKNEIISFFADRIASKSINIYVNDDLIKIEQYTEKIIKEYKVTIENEDLSYSFIVDFYIWNNHVKLKSDRQKHVLFFDDKNVLKAIAPSGKNKLAFSSFKQNHSIIVKSKYFDNIDYIEDSDDYSNVLTDKIIKKLRSEITFYLESVLINIYKSKIDKVSDEYLRFLKLSQDEITTRAYHAVMLPFIEKFGGKNLSDDIKSIIVNLIDTLLKEAPESYLSNIGTILKLKPDDNDKLRYVEENYGMIRAISGKEKDIKRVDFLNTFSELVNGKGRGSVKERTMLHHVVDKNLWIFGEEFENISYKDISSDVSLKTILTEQEMYQFDSAELEEIISEHKTNKVPDIFIPIDKNNIIYIIELKKPKVKISQKIVNEIMDKYVKTLNEINKKYGVGDKKKIYAIAISDTKTENVFTMGSLETDGLTIVPKSWDEIINAARLRYTKKIDDLNHKLKQSKWKDLESLVLEHSKEE</sequence>
<dbReference type="SUPFAM" id="SSF55874">
    <property type="entry name" value="ATPase domain of HSP90 chaperone/DNA topoisomerase II/histidine kinase"/>
    <property type="match status" value="1"/>
</dbReference>
<evidence type="ECO:0000313" key="1">
    <source>
        <dbReference type="EMBL" id="QKF67812.1"/>
    </source>
</evidence>
<protein>
    <submittedName>
        <fullName evidence="1">Signal transduction sensor histidine kinase</fullName>
    </submittedName>
</protein>
<dbReference type="KEGG" id="avp:AVENP_2284"/>
<proteinExistence type="predicted"/>